<dbReference type="Gene3D" id="3.40.630.30">
    <property type="match status" value="1"/>
</dbReference>
<accession>A0A0P0F462</accession>
<dbReference type="InterPro" id="IPR016181">
    <property type="entry name" value="Acyl_CoA_acyltransferase"/>
</dbReference>
<geneLocation type="plasmid" evidence="1 2">
    <name>p1</name>
</geneLocation>
<reference evidence="1 2" key="1">
    <citation type="submission" date="2018-09" db="EMBL/GenBank/DDBJ databases">
        <title>Whole genome based analysis of evolution and adaptive divergence in Indian and Brazilian strains of Azospirillum brasilense.</title>
        <authorList>
            <person name="Singh C."/>
            <person name="Tripathi A.K."/>
        </authorList>
    </citation>
    <scope>NUCLEOTIDE SEQUENCE [LARGE SCALE GENOMIC DNA]</scope>
    <source>
        <strain evidence="1 2">MTCC4038</strain>
        <plasmid evidence="1 2">p1</plasmid>
    </source>
</reference>
<gene>
    <name evidence="1" type="ORF">D3868_16690</name>
</gene>
<dbReference type="AlphaFoldDB" id="A0A0P0F462"/>
<keyword evidence="1" id="KW-0614">Plasmid</keyword>
<sequence length="368" mass="41167">MTAMPWLQRGVERFMSEDRVALESFQRDHFGADSPLLDDTHFNWLFEEPPTPDPEGMQLWVCKRNGGIVGQQAGIPFALKVGQRVRRASWAIDLMVAPEWRLRGVGPGLSETHAAASEVSVSLSMTDAAYKSYKRAGWLDLGNIPTYLRVIDPPRCLRVSPYGGGLARLMARLGKPAMGAASLVGHAAARTFGARLVEVDRFDKRMDGLWEAAAPQHLCAARRDHAYLQWRFDKIPNAARHRRFLVMRGETVVAYVVLRVDRWRGESVGVVCDYLARPGWLMPAFALLVERARRDRLVALVCRTLNAQAARPLSMMGFLCLKNGLRQPTRMMARPAADRPELTPLIGDPKNWFVTAADSDMGFKDLGE</sequence>
<dbReference type="Proteomes" id="UP000298774">
    <property type="component" value="Plasmid p1"/>
</dbReference>
<dbReference type="KEGG" id="abf:AMK58_20595"/>
<name>A0A0P0F462_AZOBR</name>
<evidence type="ECO:0000313" key="1">
    <source>
        <dbReference type="EMBL" id="QCO10710.1"/>
    </source>
</evidence>
<organism evidence="1 2">
    <name type="scientific">Azospirillum brasilense</name>
    <dbReference type="NCBI Taxonomy" id="192"/>
    <lineage>
        <taxon>Bacteria</taxon>
        <taxon>Pseudomonadati</taxon>
        <taxon>Pseudomonadota</taxon>
        <taxon>Alphaproteobacteria</taxon>
        <taxon>Rhodospirillales</taxon>
        <taxon>Azospirillaceae</taxon>
        <taxon>Azospirillum</taxon>
    </lineage>
</organism>
<protein>
    <submittedName>
        <fullName evidence="1">GNAT family N-acetyltransferase</fullName>
    </submittedName>
</protein>
<dbReference type="GO" id="GO:0016740">
    <property type="term" value="F:transferase activity"/>
    <property type="evidence" value="ECO:0007669"/>
    <property type="project" value="UniProtKB-KW"/>
</dbReference>
<evidence type="ECO:0000313" key="2">
    <source>
        <dbReference type="Proteomes" id="UP000298774"/>
    </source>
</evidence>
<dbReference type="SUPFAM" id="SSF55729">
    <property type="entry name" value="Acyl-CoA N-acyltransferases (Nat)"/>
    <property type="match status" value="1"/>
</dbReference>
<keyword evidence="1" id="KW-0808">Transferase</keyword>
<proteinExistence type="predicted"/>
<dbReference type="EMBL" id="CP032340">
    <property type="protein sequence ID" value="QCO10710.1"/>
    <property type="molecule type" value="Genomic_DNA"/>
</dbReference>